<feature type="chain" id="PRO_5037617235" description="Type II secretion system protein GspC N-terminal domain-containing protein" evidence="2">
    <location>
        <begin position="30"/>
        <end position="170"/>
    </location>
</feature>
<dbReference type="EMBL" id="BMED01000004">
    <property type="protein sequence ID" value="GGC87189.1"/>
    <property type="molecule type" value="Genomic_DNA"/>
</dbReference>
<feature type="signal peptide" evidence="2">
    <location>
        <begin position="1"/>
        <end position="29"/>
    </location>
</feature>
<gene>
    <name evidence="3" type="ORF">GCM10011396_38070</name>
</gene>
<protein>
    <recommendedName>
        <fullName evidence="5">Type II secretion system protein GspC N-terminal domain-containing protein</fullName>
    </recommendedName>
</protein>
<evidence type="ECO:0008006" key="5">
    <source>
        <dbReference type="Google" id="ProtNLM"/>
    </source>
</evidence>
<evidence type="ECO:0000256" key="1">
    <source>
        <dbReference type="SAM" id="MobiDB-lite"/>
    </source>
</evidence>
<keyword evidence="2" id="KW-0732">Signal</keyword>
<sequence length="170" mass="18429">MDKAKRLRWAFLMGALSLTIAAIYFPVDADEGVSEAADRKAKIATKSAPTPQIADSSASTTTETEIDPFAPRGWQAPPILVQQQVVATVQVSAPPGPVGPPPLPFRFMGRMNDDGQQVVYLSRGDQAIIARNGDTLEGTYKVLGIEQQRIQFEYLPTGEKQELALTATEN</sequence>
<evidence type="ECO:0000256" key="2">
    <source>
        <dbReference type="SAM" id="SignalP"/>
    </source>
</evidence>
<proteinExistence type="predicted"/>
<dbReference type="Proteomes" id="UP000637423">
    <property type="component" value="Unassembled WGS sequence"/>
</dbReference>
<dbReference type="RefSeq" id="WP_188567708.1">
    <property type="nucleotide sequence ID" value="NZ_BMED01000004.1"/>
</dbReference>
<keyword evidence="4" id="KW-1185">Reference proteome</keyword>
<accession>A0A916UTL6</accession>
<feature type="region of interest" description="Disordered" evidence="1">
    <location>
        <begin position="44"/>
        <end position="73"/>
    </location>
</feature>
<comment type="caution">
    <text evidence="3">The sequence shown here is derived from an EMBL/GenBank/DDBJ whole genome shotgun (WGS) entry which is preliminary data.</text>
</comment>
<name>A0A916UTL6_9BURK</name>
<reference evidence="3" key="1">
    <citation type="journal article" date="2014" name="Int. J. Syst. Evol. Microbiol.">
        <title>Complete genome sequence of Corynebacterium casei LMG S-19264T (=DSM 44701T), isolated from a smear-ripened cheese.</title>
        <authorList>
            <consortium name="US DOE Joint Genome Institute (JGI-PGF)"/>
            <person name="Walter F."/>
            <person name="Albersmeier A."/>
            <person name="Kalinowski J."/>
            <person name="Ruckert C."/>
        </authorList>
    </citation>
    <scope>NUCLEOTIDE SEQUENCE</scope>
    <source>
        <strain evidence="3">CGMCC 1.10998</strain>
    </source>
</reference>
<reference evidence="3" key="2">
    <citation type="submission" date="2020-09" db="EMBL/GenBank/DDBJ databases">
        <authorList>
            <person name="Sun Q."/>
            <person name="Zhou Y."/>
        </authorList>
    </citation>
    <scope>NUCLEOTIDE SEQUENCE</scope>
    <source>
        <strain evidence="3">CGMCC 1.10998</strain>
    </source>
</reference>
<evidence type="ECO:0000313" key="4">
    <source>
        <dbReference type="Proteomes" id="UP000637423"/>
    </source>
</evidence>
<feature type="compositionally biased region" description="Low complexity" evidence="1">
    <location>
        <begin position="53"/>
        <end position="63"/>
    </location>
</feature>
<organism evidence="3 4">
    <name type="scientific">Undibacterium terreum</name>
    <dbReference type="NCBI Taxonomy" id="1224302"/>
    <lineage>
        <taxon>Bacteria</taxon>
        <taxon>Pseudomonadati</taxon>
        <taxon>Pseudomonadota</taxon>
        <taxon>Betaproteobacteria</taxon>
        <taxon>Burkholderiales</taxon>
        <taxon>Oxalobacteraceae</taxon>
        <taxon>Undibacterium</taxon>
    </lineage>
</organism>
<evidence type="ECO:0000313" key="3">
    <source>
        <dbReference type="EMBL" id="GGC87189.1"/>
    </source>
</evidence>
<dbReference type="AlphaFoldDB" id="A0A916UTL6"/>